<evidence type="ECO:0000313" key="1">
    <source>
        <dbReference type="EMBL" id="CAF3920395.1"/>
    </source>
</evidence>
<dbReference type="PANTHER" id="PTHR21301:SF10">
    <property type="entry name" value="REVERSE TRANSCRIPTASE DOMAIN-CONTAINING PROTEIN"/>
    <property type="match status" value="1"/>
</dbReference>
<evidence type="ECO:0000313" key="2">
    <source>
        <dbReference type="Proteomes" id="UP000663866"/>
    </source>
</evidence>
<comment type="caution">
    <text evidence="1">The sequence shown here is derived from an EMBL/GenBank/DDBJ whole genome shotgun (WGS) entry which is preliminary data.</text>
</comment>
<reference evidence="1" key="1">
    <citation type="submission" date="2021-02" db="EMBL/GenBank/DDBJ databases">
        <authorList>
            <person name="Nowell W R."/>
        </authorList>
    </citation>
    <scope>NUCLEOTIDE SEQUENCE</scope>
</reference>
<dbReference type="PANTHER" id="PTHR21301">
    <property type="entry name" value="REVERSE TRANSCRIPTASE"/>
    <property type="match status" value="1"/>
</dbReference>
<proteinExistence type="predicted"/>
<protein>
    <submittedName>
        <fullName evidence="1">Uncharacterized protein</fullName>
    </submittedName>
</protein>
<name>A0A819IWJ3_9BILA</name>
<keyword evidence="2" id="KW-1185">Reference proteome</keyword>
<feature type="non-terminal residue" evidence="1">
    <location>
        <position position="1"/>
    </location>
</feature>
<gene>
    <name evidence="1" type="ORF">OVN521_LOCUS10549</name>
</gene>
<dbReference type="Proteomes" id="UP000663866">
    <property type="component" value="Unassembled WGS sequence"/>
</dbReference>
<dbReference type="AlphaFoldDB" id="A0A819IWJ3"/>
<organism evidence="1 2">
    <name type="scientific">Rotaria magnacalcarata</name>
    <dbReference type="NCBI Taxonomy" id="392030"/>
    <lineage>
        <taxon>Eukaryota</taxon>
        <taxon>Metazoa</taxon>
        <taxon>Spiralia</taxon>
        <taxon>Gnathifera</taxon>
        <taxon>Rotifera</taxon>
        <taxon>Eurotatoria</taxon>
        <taxon>Bdelloidea</taxon>
        <taxon>Philodinida</taxon>
        <taxon>Philodinidae</taxon>
        <taxon>Rotaria</taxon>
    </lineage>
</organism>
<accession>A0A819IWJ3</accession>
<dbReference type="EMBL" id="CAJOBG010001351">
    <property type="protein sequence ID" value="CAF3920395.1"/>
    <property type="molecule type" value="Genomic_DNA"/>
</dbReference>
<sequence length="195" mass="22732">LDERISYNLTPEQLCLTTKLRKVCDTFRQHARKSISRHKKEKDPIVKTLNNLSKYKTIYITRPDKGRAVVILERSDYLMKMEQILNEPKTFKQLDEDPTIQKEDKLQRKLLHLKNICFLTDSEYKFARPVGSQPGNAYELPKTHKDGVPLRPIISARGTFNDKLSKLLANKLKHLRASPTIVIDTFKFVKELQNL</sequence>